<organism evidence="1 2">
    <name type="scientific">Calocera cornea HHB12733</name>
    <dbReference type="NCBI Taxonomy" id="1353952"/>
    <lineage>
        <taxon>Eukaryota</taxon>
        <taxon>Fungi</taxon>
        <taxon>Dikarya</taxon>
        <taxon>Basidiomycota</taxon>
        <taxon>Agaricomycotina</taxon>
        <taxon>Dacrymycetes</taxon>
        <taxon>Dacrymycetales</taxon>
        <taxon>Dacrymycetaceae</taxon>
        <taxon>Calocera</taxon>
    </lineage>
</organism>
<name>A0A165FBM7_9BASI</name>
<reference evidence="1 2" key="1">
    <citation type="journal article" date="2016" name="Mol. Biol. Evol.">
        <title>Comparative Genomics of Early-Diverging Mushroom-Forming Fungi Provides Insights into the Origins of Lignocellulose Decay Capabilities.</title>
        <authorList>
            <person name="Nagy L.G."/>
            <person name="Riley R."/>
            <person name="Tritt A."/>
            <person name="Adam C."/>
            <person name="Daum C."/>
            <person name="Floudas D."/>
            <person name="Sun H."/>
            <person name="Yadav J.S."/>
            <person name="Pangilinan J."/>
            <person name="Larsson K.H."/>
            <person name="Matsuura K."/>
            <person name="Barry K."/>
            <person name="Labutti K."/>
            <person name="Kuo R."/>
            <person name="Ohm R.A."/>
            <person name="Bhattacharya S.S."/>
            <person name="Shirouzu T."/>
            <person name="Yoshinaga Y."/>
            <person name="Martin F.M."/>
            <person name="Grigoriev I.V."/>
            <person name="Hibbett D.S."/>
        </authorList>
    </citation>
    <scope>NUCLEOTIDE SEQUENCE [LARGE SCALE GENOMIC DNA]</scope>
    <source>
        <strain evidence="1 2">HHB12733</strain>
    </source>
</reference>
<dbReference type="Proteomes" id="UP000076842">
    <property type="component" value="Unassembled WGS sequence"/>
</dbReference>
<gene>
    <name evidence="1" type="ORF">CALCODRAFT_543658</name>
</gene>
<sequence>MEIRASTPFSDHVSLSIISPVPPRRLHGFNLGGEQLVEVPDSVEINFCPFFLERLPKLVGVGWEGFPGTDSLVQDVPSALNDVHVRRVGRLWQNLIVVVLEVLHCDLLLVDCCVVLLEDRVLEGETVVV</sequence>
<dbReference type="AlphaFoldDB" id="A0A165FBM7"/>
<dbReference type="EMBL" id="KV423976">
    <property type="protein sequence ID" value="KZT56513.1"/>
    <property type="molecule type" value="Genomic_DNA"/>
</dbReference>
<evidence type="ECO:0000313" key="2">
    <source>
        <dbReference type="Proteomes" id="UP000076842"/>
    </source>
</evidence>
<keyword evidence="2" id="KW-1185">Reference proteome</keyword>
<proteinExistence type="predicted"/>
<protein>
    <submittedName>
        <fullName evidence="1">Uncharacterized protein</fullName>
    </submittedName>
</protein>
<evidence type="ECO:0000313" key="1">
    <source>
        <dbReference type="EMBL" id="KZT56513.1"/>
    </source>
</evidence>
<dbReference type="InParanoid" id="A0A165FBM7"/>
<accession>A0A165FBM7</accession>